<accession>A0A069D102</accession>
<organism evidence="1 2">
    <name type="scientific">Weissella oryzae (strain DSM 25784 / JCM 18191 / LMG 30913 / SG25)</name>
    <dbReference type="NCBI Taxonomy" id="1329250"/>
    <lineage>
        <taxon>Bacteria</taxon>
        <taxon>Bacillati</taxon>
        <taxon>Bacillota</taxon>
        <taxon>Bacilli</taxon>
        <taxon>Lactobacillales</taxon>
        <taxon>Lactobacillaceae</taxon>
        <taxon>Weissella</taxon>
    </lineage>
</organism>
<sequence>METIHTLTIPFSSYNGILEARQRALVLDNQHFSVGDVLILNPFDSVLDCYMNYDATDHTFHPGSKDKVLLASGIIVEVTNITATNLEETKLISIVPIKHFLRRHAILAQAENERTKELVH</sequence>
<keyword evidence="2" id="KW-1185">Reference proteome</keyword>
<evidence type="ECO:0000313" key="1">
    <source>
        <dbReference type="EMBL" id="GAK31036.1"/>
    </source>
</evidence>
<proteinExistence type="predicted"/>
<protein>
    <submittedName>
        <fullName evidence="1">Putative conserved bacteriophage protein</fullName>
    </submittedName>
</protein>
<reference evidence="2" key="1">
    <citation type="journal article" date="2014" name="Genome Announc.">
        <title>Draft genome sequence of Weissella oryzae SG25T, isolated from fermented rice grains.</title>
        <authorList>
            <person name="Tanizawa Y."/>
            <person name="Fujisawa T."/>
            <person name="Mochizuki T."/>
            <person name="Kaminuma E."/>
            <person name="Suzuki Y."/>
            <person name="Nakamura Y."/>
            <person name="Tohno M."/>
        </authorList>
    </citation>
    <scope>NUCLEOTIDE SEQUENCE [LARGE SCALE GENOMIC DNA]</scope>
    <source>
        <strain evidence="2">DSM 25784 / JCM 18191 / LMG 30913 / SG25</strain>
    </source>
</reference>
<name>A0A069D102_WEIOS</name>
<dbReference type="STRING" id="1329250.WOSG25_070130"/>
<gene>
    <name evidence="1" type="ORF">WOSG25_070130</name>
</gene>
<dbReference type="EMBL" id="DF820490">
    <property type="protein sequence ID" value="GAK31036.1"/>
    <property type="molecule type" value="Genomic_DNA"/>
</dbReference>
<dbReference type="AlphaFoldDB" id="A0A069D102"/>
<evidence type="ECO:0000313" key="2">
    <source>
        <dbReference type="Proteomes" id="UP000030643"/>
    </source>
</evidence>
<dbReference type="OrthoDB" id="9857651at2"/>
<dbReference type="Proteomes" id="UP000030643">
    <property type="component" value="Unassembled WGS sequence"/>
</dbReference>